<dbReference type="AlphaFoldDB" id="A0A6I4P6S9"/>
<feature type="compositionally biased region" description="Low complexity" evidence="1">
    <location>
        <begin position="26"/>
        <end position="48"/>
    </location>
</feature>
<sequence>MNRHRASEPFDDVDPRSDIDPDDPDAVGPGAAAEQAAEESASGAPGTADGDDVTSASEGDPLDPGTPVDNLE</sequence>
<feature type="compositionally biased region" description="Basic and acidic residues" evidence="1">
    <location>
        <begin position="1"/>
        <end position="19"/>
    </location>
</feature>
<dbReference type="Proteomes" id="UP000438182">
    <property type="component" value="Unassembled WGS sequence"/>
</dbReference>
<evidence type="ECO:0000256" key="1">
    <source>
        <dbReference type="SAM" id="MobiDB-lite"/>
    </source>
</evidence>
<keyword evidence="3" id="KW-1185">Reference proteome</keyword>
<accession>A0A6I4P6S9</accession>
<comment type="caution">
    <text evidence="2">The sequence shown here is derived from an EMBL/GenBank/DDBJ whole genome shotgun (WGS) entry which is preliminary data.</text>
</comment>
<feature type="region of interest" description="Disordered" evidence="1">
    <location>
        <begin position="1"/>
        <end position="72"/>
    </location>
</feature>
<evidence type="ECO:0000313" key="3">
    <source>
        <dbReference type="Proteomes" id="UP000438182"/>
    </source>
</evidence>
<evidence type="ECO:0000313" key="2">
    <source>
        <dbReference type="EMBL" id="MWB99384.1"/>
    </source>
</evidence>
<proteinExistence type="predicted"/>
<reference evidence="2 3" key="1">
    <citation type="submission" date="2019-12" db="EMBL/GenBank/DDBJ databases">
        <authorList>
            <person name="Kim Y.S."/>
        </authorList>
    </citation>
    <scope>NUCLEOTIDE SEQUENCE [LARGE SCALE GENOMIC DNA]</scope>
    <source>
        <strain evidence="2 3">MMS17-SY077</strain>
    </source>
</reference>
<dbReference type="EMBL" id="WSTA01000058">
    <property type="protein sequence ID" value="MWB99384.1"/>
    <property type="molecule type" value="Genomic_DNA"/>
</dbReference>
<name>A0A6I4P6S9_9MICO</name>
<protein>
    <submittedName>
        <fullName evidence="2">Uncharacterized protein</fullName>
    </submittedName>
</protein>
<dbReference type="RefSeq" id="WP_160425590.1">
    <property type="nucleotide sequence ID" value="NZ_WSTA01000058.1"/>
</dbReference>
<organism evidence="2 3">
    <name type="scientific">Agromyces seonyuensis</name>
    <dbReference type="NCBI Taxonomy" id="2662446"/>
    <lineage>
        <taxon>Bacteria</taxon>
        <taxon>Bacillati</taxon>
        <taxon>Actinomycetota</taxon>
        <taxon>Actinomycetes</taxon>
        <taxon>Micrococcales</taxon>
        <taxon>Microbacteriaceae</taxon>
        <taxon>Agromyces</taxon>
    </lineage>
</organism>
<gene>
    <name evidence="2" type="ORF">GB864_12610</name>
</gene>